<evidence type="ECO:0000256" key="1">
    <source>
        <dbReference type="SAM" id="MobiDB-lite"/>
    </source>
</evidence>
<evidence type="ECO:0000313" key="3">
    <source>
        <dbReference type="Proteomes" id="UP000029228"/>
    </source>
</evidence>
<dbReference type="Proteomes" id="UP000029228">
    <property type="component" value="Unassembled WGS sequence"/>
</dbReference>
<reference evidence="2 3" key="1">
    <citation type="submission" date="2014-09" db="EMBL/GenBank/DDBJ databases">
        <title>Vibrio maritimus JCM 19235. (C45) whole genome shotgun sequence.</title>
        <authorList>
            <person name="Sawabe T."/>
            <person name="Meirelles P."/>
            <person name="Nakanishi M."/>
            <person name="Sayaka M."/>
            <person name="Hattori M."/>
            <person name="Ohkuma M."/>
        </authorList>
    </citation>
    <scope>NUCLEOTIDE SEQUENCE [LARGE SCALE GENOMIC DNA]</scope>
    <source>
        <strain evidence="3">JCM19235</strain>
    </source>
</reference>
<keyword evidence="3" id="KW-1185">Reference proteome</keyword>
<proteinExistence type="predicted"/>
<accession>A0A090ST34</accession>
<dbReference type="AlphaFoldDB" id="A0A090ST34"/>
<evidence type="ECO:0000313" key="2">
    <source>
        <dbReference type="EMBL" id="GAL22487.1"/>
    </source>
</evidence>
<gene>
    <name evidence="2" type="ORF">JCM19235_4003</name>
</gene>
<sequence length="66" mass="7057">MKAQTQTTRSRKAPASAKAEDLEVEPEVFEVAIATLTGAVVDGHWQGQEPALDSPLKAGKSVESHR</sequence>
<feature type="region of interest" description="Disordered" evidence="1">
    <location>
        <begin position="1"/>
        <end position="23"/>
    </location>
</feature>
<dbReference type="EMBL" id="BBMR01000013">
    <property type="protein sequence ID" value="GAL22487.1"/>
    <property type="molecule type" value="Genomic_DNA"/>
</dbReference>
<dbReference type="STRING" id="990268.JCM19235_4003"/>
<reference evidence="2 3" key="2">
    <citation type="submission" date="2014-09" db="EMBL/GenBank/DDBJ databases">
        <authorList>
            <consortium name="NBRP consortium"/>
            <person name="Sawabe T."/>
            <person name="Meirelles P."/>
            <person name="Nakanishi M."/>
            <person name="Sayaka M."/>
            <person name="Hattori M."/>
            <person name="Ohkuma M."/>
        </authorList>
    </citation>
    <scope>NUCLEOTIDE SEQUENCE [LARGE SCALE GENOMIC DNA]</scope>
    <source>
        <strain evidence="3">JCM19235</strain>
    </source>
</reference>
<protein>
    <submittedName>
        <fullName evidence="2">Uncharacterized protein</fullName>
    </submittedName>
</protein>
<name>A0A090ST34_9VIBR</name>
<comment type="caution">
    <text evidence="2">The sequence shown here is derived from an EMBL/GenBank/DDBJ whole genome shotgun (WGS) entry which is preliminary data.</text>
</comment>
<feature type="region of interest" description="Disordered" evidence="1">
    <location>
        <begin position="46"/>
        <end position="66"/>
    </location>
</feature>
<organism evidence="2 3">
    <name type="scientific">Vibrio maritimus</name>
    <dbReference type="NCBI Taxonomy" id="990268"/>
    <lineage>
        <taxon>Bacteria</taxon>
        <taxon>Pseudomonadati</taxon>
        <taxon>Pseudomonadota</taxon>
        <taxon>Gammaproteobacteria</taxon>
        <taxon>Vibrionales</taxon>
        <taxon>Vibrionaceae</taxon>
        <taxon>Vibrio</taxon>
    </lineage>
</organism>